<dbReference type="Proteomes" id="UP000774617">
    <property type="component" value="Unassembled WGS sequence"/>
</dbReference>
<sequence>MQEWLLKWVAAGLLEDGARAAAALPCRETTDASSNQALSCTLVTRGHLLPYLSRDVGSCEYVSGAEEPECEPFGRTRCPNGPCLCPITAPALRDRPLLRFIDRRPIMWGQSANPVSRREAMLSRCDERDDPRSI</sequence>
<evidence type="ECO:0000313" key="2">
    <source>
        <dbReference type="Proteomes" id="UP000774617"/>
    </source>
</evidence>
<dbReference type="EMBL" id="JAGTJR010000003">
    <property type="protein sequence ID" value="KAH7062620.1"/>
    <property type="molecule type" value="Genomic_DNA"/>
</dbReference>
<organism evidence="1 2">
    <name type="scientific">Macrophomina phaseolina</name>
    <dbReference type="NCBI Taxonomy" id="35725"/>
    <lineage>
        <taxon>Eukaryota</taxon>
        <taxon>Fungi</taxon>
        <taxon>Dikarya</taxon>
        <taxon>Ascomycota</taxon>
        <taxon>Pezizomycotina</taxon>
        <taxon>Dothideomycetes</taxon>
        <taxon>Dothideomycetes incertae sedis</taxon>
        <taxon>Botryosphaeriales</taxon>
        <taxon>Botryosphaeriaceae</taxon>
        <taxon>Macrophomina</taxon>
    </lineage>
</organism>
<name>A0ABQ8GR08_9PEZI</name>
<keyword evidence="2" id="KW-1185">Reference proteome</keyword>
<proteinExistence type="predicted"/>
<comment type="caution">
    <text evidence="1">The sequence shown here is derived from an EMBL/GenBank/DDBJ whole genome shotgun (WGS) entry which is preliminary data.</text>
</comment>
<accession>A0ABQ8GR08</accession>
<protein>
    <submittedName>
        <fullName evidence="1">Uncharacterized protein</fullName>
    </submittedName>
</protein>
<evidence type="ECO:0000313" key="1">
    <source>
        <dbReference type="EMBL" id="KAH7062620.1"/>
    </source>
</evidence>
<reference evidence="1 2" key="1">
    <citation type="journal article" date="2021" name="Nat. Commun.">
        <title>Genetic determinants of endophytism in the Arabidopsis root mycobiome.</title>
        <authorList>
            <person name="Mesny F."/>
            <person name="Miyauchi S."/>
            <person name="Thiergart T."/>
            <person name="Pickel B."/>
            <person name="Atanasova L."/>
            <person name="Karlsson M."/>
            <person name="Huettel B."/>
            <person name="Barry K.W."/>
            <person name="Haridas S."/>
            <person name="Chen C."/>
            <person name="Bauer D."/>
            <person name="Andreopoulos W."/>
            <person name="Pangilinan J."/>
            <person name="LaButti K."/>
            <person name="Riley R."/>
            <person name="Lipzen A."/>
            <person name="Clum A."/>
            <person name="Drula E."/>
            <person name="Henrissat B."/>
            <person name="Kohler A."/>
            <person name="Grigoriev I.V."/>
            <person name="Martin F.M."/>
            <person name="Hacquard S."/>
        </authorList>
    </citation>
    <scope>NUCLEOTIDE SEQUENCE [LARGE SCALE GENOMIC DNA]</scope>
    <source>
        <strain evidence="1 2">MPI-SDFR-AT-0080</strain>
    </source>
</reference>
<gene>
    <name evidence="1" type="ORF">B0J12DRAFT_241791</name>
</gene>